<organism evidence="2">
    <name type="scientific">Cyprideis torosa</name>
    <dbReference type="NCBI Taxonomy" id="163714"/>
    <lineage>
        <taxon>Eukaryota</taxon>
        <taxon>Metazoa</taxon>
        <taxon>Ecdysozoa</taxon>
        <taxon>Arthropoda</taxon>
        <taxon>Crustacea</taxon>
        <taxon>Oligostraca</taxon>
        <taxon>Ostracoda</taxon>
        <taxon>Podocopa</taxon>
        <taxon>Podocopida</taxon>
        <taxon>Cytherocopina</taxon>
        <taxon>Cytheroidea</taxon>
        <taxon>Cytherideidae</taxon>
        <taxon>Cyprideis</taxon>
    </lineage>
</organism>
<dbReference type="PANTHER" id="PTHR15496">
    <property type="entry name" value="GENERAL TRANSCRIPTION FACTOR 3C POLYPEPTIDE 4 FAMILY"/>
    <property type="match status" value="1"/>
</dbReference>
<evidence type="ECO:0000259" key="1">
    <source>
        <dbReference type="Pfam" id="PF12660"/>
    </source>
</evidence>
<dbReference type="GO" id="GO:0000127">
    <property type="term" value="C:transcription factor TFIIIC complex"/>
    <property type="evidence" value="ECO:0007669"/>
    <property type="project" value="InterPro"/>
</dbReference>
<reference evidence="2" key="1">
    <citation type="submission" date="2020-11" db="EMBL/GenBank/DDBJ databases">
        <authorList>
            <person name="Tran Van P."/>
        </authorList>
    </citation>
    <scope>NUCLEOTIDE SEQUENCE</scope>
</reference>
<sequence length="683" mass="74522">MSQEFGLLRTASFAGTLPRVRALEFSDAGHVCVLSSKALLILELQVNWTSGHPTVDQPLVLKRTLLAAPSKPNLHTLPATPLTLHSGTPLLNAAMLSPTLTPQIKSGDVSHKSYKRATWSSSSRSFHSPLLAAVTQDHQAFLWMKRDLKKGGTSSPWCQVCDLGLAWRKALDPTAKKDEGDLNQQGSGGVTELWSQMAPLALDDVEWLDNDTGEEDSGLFLVSSSLGGEFGFWRIRMMPSSVIGEGDSGNNVQKKVDVQLVSRMPAPGHCGHISCFKPTAILTSLQIGDTEKGSAVLWFGNDEGKLLVTSFSMQGSTTREKNATELWSDVDRMPFSQIQVRPQPSPSEVLVAGIKQNHLLLFLFLWEERRVGAQFHLPLGTLPLVGVSWFPSSDQFLLTSGDGLVLMGSVVRRTSTTLDVTSAPVVKQDLLTPGAQIKRMIFHGLSLSTNGLLCCLAECAVAFDHLALRNPIRISFYRTSPELKVIASLGQTSAEQFRSLENNVDLLVLLRVACSSMEEPVRSAIKESVIGTGKVEQMQDFRLKLCRLVAMAWADRDLELKTEVELLRRQLTKRAAQGDGTASELLIAWLPKFCSERTESGQKSNANGAVAGFREECPLCGSPVTLESVRFGACGEGKHRFPRCVVSQRLCAGLAYYKCIRCDALATDPTSPCPLCDGAFARR</sequence>
<dbReference type="OrthoDB" id="6021743at2759"/>
<dbReference type="EMBL" id="OB660354">
    <property type="protein sequence ID" value="CAD7224348.1"/>
    <property type="molecule type" value="Genomic_DNA"/>
</dbReference>
<accession>A0A7R8ZLD6</accession>
<name>A0A7R8ZLD6_9CRUS</name>
<dbReference type="SUPFAM" id="SSF50978">
    <property type="entry name" value="WD40 repeat-like"/>
    <property type="match status" value="1"/>
</dbReference>
<feature type="domain" description="Transcription factor IIIC putative zinc-finger" evidence="1">
    <location>
        <begin position="612"/>
        <end position="664"/>
    </location>
</feature>
<evidence type="ECO:0000313" key="2">
    <source>
        <dbReference type="EMBL" id="CAD7224348.1"/>
    </source>
</evidence>
<dbReference type="InterPro" id="IPR044230">
    <property type="entry name" value="GTF3C4"/>
</dbReference>
<dbReference type="AlphaFoldDB" id="A0A7R8ZLD6"/>
<dbReference type="InterPro" id="IPR036322">
    <property type="entry name" value="WD40_repeat_dom_sf"/>
</dbReference>
<gene>
    <name evidence="2" type="ORF">CTOB1V02_LOCUS2315</name>
</gene>
<dbReference type="GO" id="GO:0004402">
    <property type="term" value="F:histone acetyltransferase activity"/>
    <property type="evidence" value="ECO:0007669"/>
    <property type="project" value="InterPro"/>
</dbReference>
<dbReference type="InterPro" id="IPR024764">
    <property type="entry name" value="TFIIIC_Znf"/>
</dbReference>
<dbReference type="Pfam" id="PF12660">
    <property type="entry name" value="zf-TFIIIC"/>
    <property type="match status" value="1"/>
</dbReference>
<proteinExistence type="predicted"/>
<dbReference type="GO" id="GO:0006384">
    <property type="term" value="P:transcription initiation at RNA polymerase III promoter"/>
    <property type="evidence" value="ECO:0007669"/>
    <property type="project" value="InterPro"/>
</dbReference>
<dbReference type="PANTHER" id="PTHR15496:SF2">
    <property type="entry name" value="GENERAL TRANSCRIPTION FACTOR 3C POLYPEPTIDE 4"/>
    <property type="match status" value="1"/>
</dbReference>
<protein>
    <recommendedName>
        <fullName evidence="1">Transcription factor IIIC putative zinc-finger domain-containing protein</fullName>
    </recommendedName>
</protein>